<organism evidence="1 2">
    <name type="scientific">Mya arenaria</name>
    <name type="common">Soft-shell clam</name>
    <dbReference type="NCBI Taxonomy" id="6604"/>
    <lineage>
        <taxon>Eukaryota</taxon>
        <taxon>Metazoa</taxon>
        <taxon>Spiralia</taxon>
        <taxon>Lophotrochozoa</taxon>
        <taxon>Mollusca</taxon>
        <taxon>Bivalvia</taxon>
        <taxon>Autobranchia</taxon>
        <taxon>Heteroconchia</taxon>
        <taxon>Euheterodonta</taxon>
        <taxon>Imparidentia</taxon>
        <taxon>Neoheterodontei</taxon>
        <taxon>Myida</taxon>
        <taxon>Myoidea</taxon>
        <taxon>Myidae</taxon>
        <taxon>Mya</taxon>
    </lineage>
</organism>
<protein>
    <submittedName>
        <fullName evidence="1">Uncharacterized protein</fullName>
    </submittedName>
</protein>
<dbReference type="EMBL" id="CP111019">
    <property type="protein sequence ID" value="WAR13510.1"/>
    <property type="molecule type" value="Genomic_DNA"/>
</dbReference>
<accession>A0ABY7EW42</accession>
<sequence>MVAIDNEIVKNYHVHMTNDVNEFAKNNPIGGLSNTDFSYQLYSKLTKKFYWRDLLVIAAATYGTDKLISHACDYNQHDNHGRSIIIASVAKSKKAMDRNAASAATSGLHLH</sequence>
<reference evidence="1" key="1">
    <citation type="submission" date="2022-11" db="EMBL/GenBank/DDBJ databases">
        <title>Centuries of genome instability and evolution in soft-shell clam transmissible cancer (bioRxiv).</title>
        <authorList>
            <person name="Hart S.F.M."/>
            <person name="Yonemitsu M.A."/>
            <person name="Giersch R.M."/>
            <person name="Beal B.F."/>
            <person name="Arriagada G."/>
            <person name="Davis B.W."/>
            <person name="Ostrander E.A."/>
            <person name="Goff S.P."/>
            <person name="Metzger M.J."/>
        </authorList>
    </citation>
    <scope>NUCLEOTIDE SEQUENCE</scope>
    <source>
        <strain evidence="1">MELC-2E11</strain>
        <tissue evidence="1">Siphon/mantle</tissue>
    </source>
</reference>
<proteinExistence type="predicted"/>
<feature type="non-terminal residue" evidence="1">
    <location>
        <position position="111"/>
    </location>
</feature>
<evidence type="ECO:0000313" key="1">
    <source>
        <dbReference type="EMBL" id="WAR13510.1"/>
    </source>
</evidence>
<evidence type="ECO:0000313" key="2">
    <source>
        <dbReference type="Proteomes" id="UP001164746"/>
    </source>
</evidence>
<dbReference type="Proteomes" id="UP001164746">
    <property type="component" value="Chromosome 8"/>
</dbReference>
<name>A0ABY7EW42_MYAAR</name>
<keyword evidence="2" id="KW-1185">Reference proteome</keyword>
<gene>
    <name evidence="1" type="ORF">MAR_027690</name>
</gene>